<dbReference type="GO" id="GO:0008270">
    <property type="term" value="F:zinc ion binding"/>
    <property type="evidence" value="ECO:0007669"/>
    <property type="project" value="TreeGrafter"/>
</dbReference>
<feature type="binding site" evidence="8">
    <location>
        <position position="117"/>
    </location>
    <ligand>
        <name>Fe cation</name>
        <dbReference type="ChEBI" id="CHEBI:24875"/>
    </ligand>
</feature>
<evidence type="ECO:0000256" key="3">
    <source>
        <dbReference type="ARBA" id="ARBA00022833"/>
    </source>
</evidence>
<dbReference type="PANTHER" id="PTHR33202:SF7">
    <property type="entry name" value="FERRIC UPTAKE REGULATION PROTEIN"/>
    <property type="match status" value="1"/>
</dbReference>
<gene>
    <name evidence="9" type="ORF">INF28_01020</name>
</gene>
<comment type="similarity">
    <text evidence="1">Belongs to the Fur family.</text>
</comment>
<dbReference type="InterPro" id="IPR043135">
    <property type="entry name" value="Fur_C"/>
</dbReference>
<evidence type="ECO:0000256" key="4">
    <source>
        <dbReference type="ARBA" id="ARBA00023015"/>
    </source>
</evidence>
<dbReference type="GO" id="GO:0003700">
    <property type="term" value="F:DNA-binding transcription factor activity"/>
    <property type="evidence" value="ECO:0007669"/>
    <property type="project" value="InterPro"/>
</dbReference>
<feature type="binding site" evidence="7">
    <location>
        <position position="88"/>
    </location>
    <ligand>
        <name>Zn(2+)</name>
        <dbReference type="ChEBI" id="CHEBI:29105"/>
    </ligand>
</feature>
<feature type="binding site" evidence="7">
    <location>
        <position position="125"/>
    </location>
    <ligand>
        <name>Zn(2+)</name>
        <dbReference type="ChEBI" id="CHEBI:29105"/>
    </ligand>
</feature>
<comment type="cofactor">
    <cofactor evidence="8">
        <name>Mn(2+)</name>
        <dbReference type="ChEBI" id="CHEBI:29035"/>
    </cofactor>
    <cofactor evidence="8">
        <name>Fe(2+)</name>
        <dbReference type="ChEBI" id="CHEBI:29033"/>
    </cofactor>
    <text evidence="8">Binds 1 Mn(2+) or Fe(2+) ion per subunit.</text>
</comment>
<keyword evidence="5" id="KW-0238">DNA-binding</keyword>
<dbReference type="GO" id="GO:1900376">
    <property type="term" value="P:regulation of secondary metabolite biosynthetic process"/>
    <property type="evidence" value="ECO:0007669"/>
    <property type="project" value="TreeGrafter"/>
</dbReference>
<evidence type="ECO:0000256" key="8">
    <source>
        <dbReference type="PIRSR" id="PIRSR602481-2"/>
    </source>
</evidence>
<feature type="binding site" evidence="7">
    <location>
        <position position="128"/>
    </location>
    <ligand>
        <name>Zn(2+)</name>
        <dbReference type="ChEBI" id="CHEBI:29105"/>
    </ligand>
</feature>
<dbReference type="Gene3D" id="3.30.1490.190">
    <property type="match status" value="1"/>
</dbReference>
<evidence type="ECO:0000313" key="10">
    <source>
        <dbReference type="Proteomes" id="UP000806542"/>
    </source>
</evidence>
<dbReference type="Pfam" id="PF01475">
    <property type="entry name" value="FUR"/>
    <property type="match status" value="1"/>
</dbReference>
<evidence type="ECO:0000256" key="2">
    <source>
        <dbReference type="ARBA" id="ARBA00022491"/>
    </source>
</evidence>
<dbReference type="GO" id="GO:0045892">
    <property type="term" value="P:negative regulation of DNA-templated transcription"/>
    <property type="evidence" value="ECO:0007669"/>
    <property type="project" value="TreeGrafter"/>
</dbReference>
<keyword evidence="10" id="KW-1185">Reference proteome</keyword>
<keyword evidence="8" id="KW-0408">Iron</keyword>
<dbReference type="InterPro" id="IPR036390">
    <property type="entry name" value="WH_DNA-bd_sf"/>
</dbReference>
<dbReference type="CDD" id="cd07153">
    <property type="entry name" value="Fur_like"/>
    <property type="match status" value="1"/>
</dbReference>
<keyword evidence="6" id="KW-0804">Transcription</keyword>
<evidence type="ECO:0000256" key="6">
    <source>
        <dbReference type="ARBA" id="ARBA00023163"/>
    </source>
</evidence>
<dbReference type="InterPro" id="IPR036388">
    <property type="entry name" value="WH-like_DNA-bd_sf"/>
</dbReference>
<protein>
    <submittedName>
        <fullName evidence="9">Transcriptional repressor</fullName>
    </submittedName>
</protein>
<proteinExistence type="inferred from homology"/>
<evidence type="ECO:0000313" key="9">
    <source>
        <dbReference type="EMBL" id="MBE5039050.1"/>
    </source>
</evidence>
<keyword evidence="3 7" id="KW-0862">Zinc</keyword>
<comment type="cofactor">
    <cofactor evidence="7">
        <name>Zn(2+)</name>
        <dbReference type="ChEBI" id="CHEBI:29105"/>
    </cofactor>
    <text evidence="7">Binds 1 zinc ion per subunit.</text>
</comment>
<dbReference type="EMBL" id="JADCKB010000001">
    <property type="protein sequence ID" value="MBE5039050.1"/>
    <property type="molecule type" value="Genomic_DNA"/>
</dbReference>
<dbReference type="AlphaFoldDB" id="A0A9D5M1V2"/>
<organism evidence="9 10">
    <name type="scientific">Ructibacterium gallinarum</name>
    <dbReference type="NCBI Taxonomy" id="2779355"/>
    <lineage>
        <taxon>Bacteria</taxon>
        <taxon>Bacillati</taxon>
        <taxon>Bacillota</taxon>
        <taxon>Clostridia</taxon>
        <taxon>Eubacteriales</taxon>
        <taxon>Oscillospiraceae</taxon>
        <taxon>Ructibacterium</taxon>
    </lineage>
</organism>
<name>A0A9D5M1V2_9FIRM</name>
<dbReference type="SUPFAM" id="SSF46785">
    <property type="entry name" value="Winged helix' DNA-binding domain"/>
    <property type="match status" value="1"/>
</dbReference>
<evidence type="ECO:0000256" key="5">
    <source>
        <dbReference type="ARBA" id="ARBA00023125"/>
    </source>
</evidence>
<feature type="binding site" evidence="7">
    <location>
        <position position="85"/>
    </location>
    <ligand>
        <name>Zn(2+)</name>
        <dbReference type="ChEBI" id="CHEBI:29105"/>
    </ligand>
</feature>
<keyword evidence="7" id="KW-0479">Metal-binding</keyword>
<evidence type="ECO:0000256" key="7">
    <source>
        <dbReference type="PIRSR" id="PIRSR602481-1"/>
    </source>
</evidence>
<dbReference type="RefSeq" id="WP_226391601.1">
    <property type="nucleotide sequence ID" value="NZ_JADCKB010000001.1"/>
</dbReference>
<sequence length="136" mass="15592">MQPTGITKNSKQRSAILLLLQNTKRHPTADWIYAEVRKELPNISLGTVYRNLAYLTEQGLIQRLDVGEGMDRFDGNVAPHYHLFCEHCKRLLDLDLPYNAELNKKAGTAYSGRILWHSLVFHGICHICSKSEKEKE</sequence>
<dbReference type="GO" id="GO:0000976">
    <property type="term" value="F:transcription cis-regulatory region binding"/>
    <property type="evidence" value="ECO:0007669"/>
    <property type="project" value="TreeGrafter"/>
</dbReference>
<dbReference type="Gene3D" id="1.10.10.10">
    <property type="entry name" value="Winged helix-like DNA-binding domain superfamily/Winged helix DNA-binding domain"/>
    <property type="match status" value="1"/>
</dbReference>
<reference evidence="9" key="1">
    <citation type="submission" date="2020-10" db="EMBL/GenBank/DDBJ databases">
        <title>ChiBAC.</title>
        <authorList>
            <person name="Zenner C."/>
            <person name="Hitch T.C.A."/>
            <person name="Clavel T."/>
        </authorList>
    </citation>
    <scope>NUCLEOTIDE SEQUENCE</scope>
    <source>
        <strain evidence="9">DSM 107454</strain>
    </source>
</reference>
<keyword evidence="2" id="KW-0678">Repressor</keyword>
<dbReference type="InterPro" id="IPR002481">
    <property type="entry name" value="FUR"/>
</dbReference>
<accession>A0A9D5M1V2</accession>
<keyword evidence="4" id="KW-0805">Transcription regulation</keyword>
<comment type="caution">
    <text evidence="9">The sequence shown here is derived from an EMBL/GenBank/DDBJ whole genome shotgun (WGS) entry which is preliminary data.</text>
</comment>
<dbReference type="PANTHER" id="PTHR33202">
    <property type="entry name" value="ZINC UPTAKE REGULATION PROTEIN"/>
    <property type="match status" value="1"/>
</dbReference>
<dbReference type="Proteomes" id="UP000806542">
    <property type="component" value="Unassembled WGS sequence"/>
</dbReference>
<evidence type="ECO:0000256" key="1">
    <source>
        <dbReference type="ARBA" id="ARBA00007957"/>
    </source>
</evidence>